<protein>
    <submittedName>
        <fullName evidence="3">Uncharacterized protein</fullName>
    </submittedName>
</protein>
<feature type="region of interest" description="Disordered" evidence="1">
    <location>
        <begin position="38"/>
        <end position="77"/>
    </location>
</feature>
<keyword evidence="2" id="KW-0812">Transmembrane</keyword>
<evidence type="ECO:0000256" key="1">
    <source>
        <dbReference type="SAM" id="MobiDB-lite"/>
    </source>
</evidence>
<evidence type="ECO:0000313" key="3">
    <source>
        <dbReference type="EMBL" id="CAK0813262.1"/>
    </source>
</evidence>
<keyword evidence="2" id="KW-0472">Membrane</keyword>
<feature type="compositionally biased region" description="Basic residues" evidence="1">
    <location>
        <begin position="46"/>
        <end position="56"/>
    </location>
</feature>
<sequence length="110" mass="11727">MPPSPTSNHAPFLTNFSPSSSPPPFLLLKAAHLQTTMTTAISTKPTQRRASSRRSKLSAVSSDRHVRPGVGEPAGHSRAAPTLFFLLLLVLPVPVPRLASARQARNPSAL</sequence>
<evidence type="ECO:0000256" key="2">
    <source>
        <dbReference type="SAM" id="Phobius"/>
    </source>
</evidence>
<feature type="transmembrane region" description="Helical" evidence="2">
    <location>
        <begin position="79"/>
        <end position="99"/>
    </location>
</feature>
<organism evidence="3 4">
    <name type="scientific">Prorocentrum cordatum</name>
    <dbReference type="NCBI Taxonomy" id="2364126"/>
    <lineage>
        <taxon>Eukaryota</taxon>
        <taxon>Sar</taxon>
        <taxon>Alveolata</taxon>
        <taxon>Dinophyceae</taxon>
        <taxon>Prorocentrales</taxon>
        <taxon>Prorocentraceae</taxon>
        <taxon>Prorocentrum</taxon>
    </lineage>
</organism>
<name>A0ABN9R607_9DINO</name>
<dbReference type="EMBL" id="CAUYUJ010005335">
    <property type="protein sequence ID" value="CAK0813262.1"/>
    <property type="molecule type" value="Genomic_DNA"/>
</dbReference>
<keyword evidence="4" id="KW-1185">Reference proteome</keyword>
<evidence type="ECO:0000313" key="4">
    <source>
        <dbReference type="Proteomes" id="UP001189429"/>
    </source>
</evidence>
<accession>A0ABN9R607</accession>
<dbReference type="Proteomes" id="UP001189429">
    <property type="component" value="Unassembled WGS sequence"/>
</dbReference>
<comment type="caution">
    <text evidence="3">The sequence shown here is derived from an EMBL/GenBank/DDBJ whole genome shotgun (WGS) entry which is preliminary data.</text>
</comment>
<reference evidence="3" key="1">
    <citation type="submission" date="2023-10" db="EMBL/GenBank/DDBJ databases">
        <authorList>
            <person name="Chen Y."/>
            <person name="Shah S."/>
            <person name="Dougan E. K."/>
            <person name="Thang M."/>
            <person name="Chan C."/>
        </authorList>
    </citation>
    <scope>NUCLEOTIDE SEQUENCE [LARGE SCALE GENOMIC DNA]</scope>
</reference>
<proteinExistence type="predicted"/>
<gene>
    <name evidence="3" type="ORF">PCOR1329_LOCUS17263</name>
</gene>
<keyword evidence="2" id="KW-1133">Transmembrane helix</keyword>